<feature type="compositionally biased region" description="Acidic residues" evidence="8">
    <location>
        <begin position="473"/>
        <end position="485"/>
    </location>
</feature>
<keyword evidence="4" id="KW-1003">Cell membrane</keyword>
<evidence type="ECO:0000256" key="3">
    <source>
        <dbReference type="ARBA" id="ARBA00022448"/>
    </source>
</evidence>
<accession>A0A0C2CVZ8</accession>
<feature type="transmembrane region" description="Helical" evidence="9">
    <location>
        <begin position="223"/>
        <end position="247"/>
    </location>
</feature>
<dbReference type="InterPro" id="IPR002549">
    <property type="entry name" value="AI-2E-like"/>
</dbReference>
<evidence type="ECO:0000256" key="4">
    <source>
        <dbReference type="ARBA" id="ARBA00022475"/>
    </source>
</evidence>
<dbReference type="PANTHER" id="PTHR21716:SF53">
    <property type="entry name" value="PERMEASE PERM-RELATED"/>
    <property type="match status" value="1"/>
</dbReference>
<feature type="region of interest" description="Disordered" evidence="8">
    <location>
        <begin position="430"/>
        <end position="485"/>
    </location>
</feature>
<gene>
    <name evidence="10" type="ORF">DB30_02074</name>
</gene>
<evidence type="ECO:0000313" key="10">
    <source>
        <dbReference type="EMBL" id="KIG12052.1"/>
    </source>
</evidence>
<dbReference type="EMBL" id="JMCC02000154">
    <property type="protein sequence ID" value="KIG12052.1"/>
    <property type="molecule type" value="Genomic_DNA"/>
</dbReference>
<evidence type="ECO:0000256" key="8">
    <source>
        <dbReference type="SAM" id="MobiDB-lite"/>
    </source>
</evidence>
<dbReference type="Pfam" id="PF01594">
    <property type="entry name" value="AI-2E_transport"/>
    <property type="match status" value="2"/>
</dbReference>
<keyword evidence="6 9" id="KW-1133">Transmembrane helix</keyword>
<dbReference type="RefSeq" id="WP_165704139.1">
    <property type="nucleotide sequence ID" value="NZ_JMCC02000154.1"/>
</dbReference>
<dbReference type="Proteomes" id="UP000031599">
    <property type="component" value="Unassembled WGS sequence"/>
</dbReference>
<evidence type="ECO:0000256" key="2">
    <source>
        <dbReference type="ARBA" id="ARBA00009773"/>
    </source>
</evidence>
<comment type="subcellular location">
    <subcellularLocation>
        <location evidence="1">Cell membrane</location>
        <topology evidence="1">Multi-pass membrane protein</topology>
    </subcellularLocation>
</comment>
<evidence type="ECO:0000256" key="5">
    <source>
        <dbReference type="ARBA" id="ARBA00022692"/>
    </source>
</evidence>
<dbReference type="GO" id="GO:0005886">
    <property type="term" value="C:plasma membrane"/>
    <property type="evidence" value="ECO:0007669"/>
    <property type="project" value="UniProtKB-SubCell"/>
</dbReference>
<proteinExistence type="inferred from homology"/>
<dbReference type="PANTHER" id="PTHR21716">
    <property type="entry name" value="TRANSMEMBRANE PROTEIN"/>
    <property type="match status" value="1"/>
</dbReference>
<feature type="compositionally biased region" description="Basic and acidic residues" evidence="8">
    <location>
        <begin position="460"/>
        <end position="472"/>
    </location>
</feature>
<evidence type="ECO:0000256" key="7">
    <source>
        <dbReference type="ARBA" id="ARBA00023136"/>
    </source>
</evidence>
<feature type="transmembrane region" description="Helical" evidence="9">
    <location>
        <begin position="35"/>
        <end position="66"/>
    </location>
</feature>
<keyword evidence="7 9" id="KW-0472">Membrane</keyword>
<evidence type="ECO:0000313" key="11">
    <source>
        <dbReference type="Proteomes" id="UP000031599"/>
    </source>
</evidence>
<sequence>MTDEHEGDESSAVSGRVSRRRRDSLLTVLRTFWRLWGLLAILLLLLIWFRGVVLPFVFATLIAYLLEPLVRRMAPRLGERRGLAVMLLYLGMLALGAGFLGGVLPGVVSDLSTLRESTPSAMVTINEQWLPRASEWFEETFPGLLGDQDPDEGQVSELVVHPEADGSYRVDLRGAHLEVHESGGGWVIEAQPQPKDNIAEVIRDIVASKGDELTAALTDTLRAIVTGIASFITALIVTLLIAGFILVDLERVQNFVRSLVPEEYQQDFENIAHGVDEGMAGVIRGQLAICLINGALAYAALMIFGVRYSLLLAMVAAVLSIIPVFGILISAIPLLGVALLSGDAGLEGLEFGKSAGIVGWIICIHLLEANYLNPRIIGTADIHPVILIFALLAGWEVYGPIGAVLALPVASIVQTVFLYTRRRSSSAAAARASSQAGRAGVPREPRDSGSGSGSGAIRLDTARHRTLARMDDDASEDPSDPSDAS</sequence>
<comment type="similarity">
    <text evidence="2">Belongs to the autoinducer-2 exporter (AI-2E) (TC 2.A.86) family.</text>
</comment>
<evidence type="ECO:0000256" key="9">
    <source>
        <dbReference type="SAM" id="Phobius"/>
    </source>
</evidence>
<dbReference type="AlphaFoldDB" id="A0A0C2CVZ8"/>
<feature type="transmembrane region" description="Helical" evidence="9">
    <location>
        <begin position="310"/>
        <end position="339"/>
    </location>
</feature>
<name>A0A0C2CVZ8_9BACT</name>
<evidence type="ECO:0000256" key="6">
    <source>
        <dbReference type="ARBA" id="ARBA00022989"/>
    </source>
</evidence>
<dbReference type="GO" id="GO:0055085">
    <property type="term" value="P:transmembrane transport"/>
    <property type="evidence" value="ECO:0007669"/>
    <property type="project" value="TreeGrafter"/>
</dbReference>
<feature type="compositionally biased region" description="Low complexity" evidence="8">
    <location>
        <begin position="430"/>
        <end position="440"/>
    </location>
</feature>
<evidence type="ECO:0000256" key="1">
    <source>
        <dbReference type="ARBA" id="ARBA00004651"/>
    </source>
</evidence>
<comment type="caution">
    <text evidence="10">The sequence shown here is derived from an EMBL/GenBank/DDBJ whole genome shotgun (WGS) entry which is preliminary data.</text>
</comment>
<feature type="transmembrane region" description="Helical" evidence="9">
    <location>
        <begin position="351"/>
        <end position="369"/>
    </location>
</feature>
<keyword evidence="5 9" id="KW-0812">Transmembrane</keyword>
<feature type="transmembrane region" description="Helical" evidence="9">
    <location>
        <begin position="87"/>
        <end position="108"/>
    </location>
</feature>
<organism evidence="10 11">
    <name type="scientific">Enhygromyxa salina</name>
    <dbReference type="NCBI Taxonomy" id="215803"/>
    <lineage>
        <taxon>Bacteria</taxon>
        <taxon>Pseudomonadati</taxon>
        <taxon>Myxococcota</taxon>
        <taxon>Polyangia</taxon>
        <taxon>Nannocystales</taxon>
        <taxon>Nannocystaceae</taxon>
        <taxon>Enhygromyxa</taxon>
    </lineage>
</organism>
<keyword evidence="3" id="KW-0813">Transport</keyword>
<reference evidence="10 11" key="1">
    <citation type="submission" date="2014-12" db="EMBL/GenBank/DDBJ databases">
        <title>Genome assembly of Enhygromyxa salina DSM 15201.</title>
        <authorList>
            <person name="Sharma G."/>
            <person name="Subramanian S."/>
        </authorList>
    </citation>
    <scope>NUCLEOTIDE SEQUENCE [LARGE SCALE GENOMIC DNA]</scope>
    <source>
        <strain evidence="10 11">DSM 15201</strain>
    </source>
</reference>
<protein>
    <submittedName>
        <fullName evidence="10">Permease</fullName>
    </submittedName>
</protein>